<keyword evidence="2" id="KW-1185">Reference proteome</keyword>
<accession>A0ACB9QDR7</accession>
<comment type="caution">
    <text evidence="1">The sequence shown here is derived from an EMBL/GenBank/DDBJ whole genome shotgun (WGS) entry which is preliminary data.</text>
</comment>
<proteinExistence type="predicted"/>
<organism evidence="1 2">
    <name type="scientific">Melastoma candidum</name>
    <dbReference type="NCBI Taxonomy" id="119954"/>
    <lineage>
        <taxon>Eukaryota</taxon>
        <taxon>Viridiplantae</taxon>
        <taxon>Streptophyta</taxon>
        <taxon>Embryophyta</taxon>
        <taxon>Tracheophyta</taxon>
        <taxon>Spermatophyta</taxon>
        <taxon>Magnoliopsida</taxon>
        <taxon>eudicotyledons</taxon>
        <taxon>Gunneridae</taxon>
        <taxon>Pentapetalae</taxon>
        <taxon>rosids</taxon>
        <taxon>malvids</taxon>
        <taxon>Myrtales</taxon>
        <taxon>Melastomataceae</taxon>
        <taxon>Melastomatoideae</taxon>
        <taxon>Melastomateae</taxon>
        <taxon>Melastoma</taxon>
    </lineage>
</organism>
<gene>
    <name evidence="1" type="ORF">MLD38_020404</name>
</gene>
<evidence type="ECO:0000313" key="1">
    <source>
        <dbReference type="EMBL" id="KAI4364293.1"/>
    </source>
</evidence>
<reference evidence="2" key="1">
    <citation type="journal article" date="2023" name="Front. Plant Sci.">
        <title>Chromosomal-level genome assembly of Melastoma candidum provides insights into trichome evolution.</title>
        <authorList>
            <person name="Zhong Y."/>
            <person name="Wu W."/>
            <person name="Sun C."/>
            <person name="Zou P."/>
            <person name="Liu Y."/>
            <person name="Dai S."/>
            <person name="Zhou R."/>
        </authorList>
    </citation>
    <scope>NUCLEOTIDE SEQUENCE [LARGE SCALE GENOMIC DNA]</scope>
</reference>
<dbReference type="EMBL" id="CM042885">
    <property type="protein sequence ID" value="KAI4364293.1"/>
    <property type="molecule type" value="Genomic_DNA"/>
</dbReference>
<sequence>MGKKSGGGGWFSAIKRAFTPGSKEKLSVPSEPEKRALSKKDKRKGYGQAARHGEAGGSYIPFFREPSSIEKILGDAEREHRILFDPPERARSPPGDPLPRGPSPVAVRAAASPRQPASPRTVSLATAAVSPRVIARRKDAGNRRELTFRDQHVAATVIQAAYRGYVARRSFRALKGLVRLQEVVRGQNVKRQTANALKSLQLLVRVQSQIQSRRIQMLENQVLNQTQHRIYKDYDGTFSKWSQVSDAGNQDEWDDSLLTKEEIEARLHRKVEAVMKRERAMAYAYSNQLWKPNSKSPMTPSADVRTARFPWWWSWLDRRLPSTNPDEAQPQKNFHITPPRAVSESKPSPWTPLSDYRTPPQRIEFDNISSATPRSTRSVIPMSSTNLRTPSKTTSASKYLRSRVTVPQSANDDLTLKDDDSLTSCPAFSVPNYMAPTVSAKAKVRPGSNPRERFPKTPTTEGKKRFSFSLFSGKNAGSTSVLDKRQPLHAIGNVSFDSTVSLPAGVGTGRKPFNRFV</sequence>
<evidence type="ECO:0000313" key="2">
    <source>
        <dbReference type="Proteomes" id="UP001057402"/>
    </source>
</evidence>
<protein>
    <submittedName>
        <fullName evidence="1">Uncharacterized protein</fullName>
    </submittedName>
</protein>
<name>A0ACB9QDR7_9MYRT</name>
<dbReference type="Proteomes" id="UP001057402">
    <property type="component" value="Chromosome 6"/>
</dbReference>